<evidence type="ECO:0000256" key="5">
    <source>
        <dbReference type="ARBA" id="ARBA00023004"/>
    </source>
</evidence>
<dbReference type="InterPro" id="IPR002403">
    <property type="entry name" value="Cyt_P450_E_grp-IV"/>
</dbReference>
<dbReference type="GO" id="GO:0020037">
    <property type="term" value="F:heme binding"/>
    <property type="evidence" value="ECO:0007669"/>
    <property type="project" value="InterPro"/>
</dbReference>
<accession>A0A9W4K599</accession>
<gene>
    <name evidence="9" type="ORF">PEGY_LOCUS1720</name>
</gene>
<dbReference type="Gene3D" id="1.10.630.10">
    <property type="entry name" value="Cytochrome P450"/>
    <property type="match status" value="1"/>
</dbReference>
<dbReference type="GO" id="GO:0043386">
    <property type="term" value="P:mycotoxin biosynthetic process"/>
    <property type="evidence" value="ECO:0007669"/>
    <property type="project" value="UniProtKB-ARBA"/>
</dbReference>
<name>A0A9W4K599_9EURO</name>
<dbReference type="GO" id="GO:0005506">
    <property type="term" value="F:iron ion binding"/>
    <property type="evidence" value="ECO:0007669"/>
    <property type="project" value="InterPro"/>
</dbReference>
<dbReference type="CDD" id="cd11059">
    <property type="entry name" value="CYP_fungal"/>
    <property type="match status" value="1"/>
</dbReference>
<dbReference type="InterPro" id="IPR050121">
    <property type="entry name" value="Cytochrome_P450_monoxygenase"/>
</dbReference>
<keyword evidence="8" id="KW-0812">Transmembrane</keyword>
<comment type="cofactor">
    <cofactor evidence="1 6">
        <name>heme</name>
        <dbReference type="ChEBI" id="CHEBI:30413"/>
    </cofactor>
</comment>
<proteinExistence type="inferred from homology"/>
<dbReference type="Proteomes" id="UP001154252">
    <property type="component" value="Unassembled WGS sequence"/>
</dbReference>
<feature type="transmembrane region" description="Helical" evidence="8">
    <location>
        <begin position="6"/>
        <end position="23"/>
    </location>
</feature>
<evidence type="ECO:0000256" key="2">
    <source>
        <dbReference type="ARBA" id="ARBA00010617"/>
    </source>
</evidence>
<dbReference type="AlphaFoldDB" id="A0A9W4K599"/>
<keyword evidence="7" id="KW-0503">Monooxygenase</keyword>
<dbReference type="PRINTS" id="PR00465">
    <property type="entry name" value="EP450IV"/>
</dbReference>
<keyword evidence="4 7" id="KW-0560">Oxidoreductase</keyword>
<evidence type="ECO:0000256" key="4">
    <source>
        <dbReference type="ARBA" id="ARBA00023002"/>
    </source>
</evidence>
<dbReference type="Pfam" id="PF00067">
    <property type="entry name" value="p450"/>
    <property type="match status" value="1"/>
</dbReference>
<reference evidence="9" key="1">
    <citation type="submission" date="2021-07" db="EMBL/GenBank/DDBJ databases">
        <authorList>
            <person name="Branca A.L. A."/>
        </authorList>
    </citation>
    <scope>NUCLEOTIDE SEQUENCE</scope>
</reference>
<dbReference type="GO" id="GO:0004497">
    <property type="term" value="F:monooxygenase activity"/>
    <property type="evidence" value="ECO:0007669"/>
    <property type="project" value="UniProtKB-KW"/>
</dbReference>
<organism evidence="9 10">
    <name type="scientific">Penicillium egyptiacum</name>
    <dbReference type="NCBI Taxonomy" id="1303716"/>
    <lineage>
        <taxon>Eukaryota</taxon>
        <taxon>Fungi</taxon>
        <taxon>Dikarya</taxon>
        <taxon>Ascomycota</taxon>
        <taxon>Pezizomycotina</taxon>
        <taxon>Eurotiomycetes</taxon>
        <taxon>Eurotiomycetidae</taxon>
        <taxon>Eurotiales</taxon>
        <taxon>Aspergillaceae</taxon>
        <taxon>Penicillium</taxon>
    </lineage>
</organism>
<dbReference type="PROSITE" id="PS00086">
    <property type="entry name" value="CYTOCHROME_P450"/>
    <property type="match status" value="1"/>
</dbReference>
<evidence type="ECO:0000256" key="8">
    <source>
        <dbReference type="SAM" id="Phobius"/>
    </source>
</evidence>
<dbReference type="InterPro" id="IPR017972">
    <property type="entry name" value="Cyt_P450_CS"/>
</dbReference>
<keyword evidence="3 6" id="KW-0479">Metal-binding</keyword>
<comment type="similarity">
    <text evidence="2 7">Belongs to the cytochrome P450 family.</text>
</comment>
<keyword evidence="5 6" id="KW-0408">Iron</keyword>
<evidence type="ECO:0008006" key="11">
    <source>
        <dbReference type="Google" id="ProtNLM"/>
    </source>
</evidence>
<keyword evidence="8" id="KW-0472">Membrane</keyword>
<dbReference type="GO" id="GO:0016705">
    <property type="term" value="F:oxidoreductase activity, acting on paired donors, with incorporation or reduction of molecular oxygen"/>
    <property type="evidence" value="ECO:0007669"/>
    <property type="project" value="InterPro"/>
</dbReference>
<evidence type="ECO:0000256" key="7">
    <source>
        <dbReference type="RuleBase" id="RU000461"/>
    </source>
</evidence>
<keyword evidence="10" id="KW-1185">Reference proteome</keyword>
<comment type="caution">
    <text evidence="9">The sequence shown here is derived from an EMBL/GenBank/DDBJ whole genome shotgun (WGS) entry which is preliminary data.</text>
</comment>
<evidence type="ECO:0000256" key="1">
    <source>
        <dbReference type="ARBA" id="ARBA00001971"/>
    </source>
</evidence>
<evidence type="ECO:0000313" key="10">
    <source>
        <dbReference type="Proteomes" id="UP001154252"/>
    </source>
</evidence>
<keyword evidence="8" id="KW-1133">Transmembrane helix</keyword>
<sequence>MELHISFLPLLSVLGLLLYKYLIYPVIFSPLSKVPAAHWSCRFCSIWIYWLKWTNQENRTVHDKHMKLGPSLLLGPKLLSINTFDDGVKKIYQGGFPKPAFYFNGFAIYNTENIFTFEDNALHSARKRMISNTFSKSFVTSSPVARAATRDVLFGRYLPIIRKASSEDKPVEVLGMNYAYSMDTFVQFQFGRSLGSNLLEDHKERKLYLDGFFAPYPFLFWQYYFPKLANFLRRIGIYLIPRSVDTKFAAAEDWNLQKCDSAQQLLASSEPIHSDDQPVIFQQALQSMSEPDGSKSAYPQRMQIASDMFAHSSAAFETSGNTETYLFYEMCRNPEWQTKLREELRGIKLPQQDDLKRKIEVDDFAEPKDIDALPVLHAIIMETLRLWPAVPGGQPRVVPKICSLGGYSDIPAGTIVQSYAYILHRTPEVFPDPFQWKPQRWLDASPDELANMKRWFWAFSSGPRMCIGSNFAYYSMKYLVAAVYAHFTTSIHARGDMDLLDFYLAGPKGHRLELKFHPAPYTGDISA</sequence>
<dbReference type="InterPro" id="IPR036396">
    <property type="entry name" value="Cyt_P450_sf"/>
</dbReference>
<evidence type="ECO:0000256" key="6">
    <source>
        <dbReference type="PIRSR" id="PIRSR602403-1"/>
    </source>
</evidence>
<evidence type="ECO:0000256" key="3">
    <source>
        <dbReference type="ARBA" id="ARBA00022723"/>
    </source>
</evidence>
<keyword evidence="6 7" id="KW-0349">Heme</keyword>
<dbReference type="SUPFAM" id="SSF48264">
    <property type="entry name" value="Cytochrome P450"/>
    <property type="match status" value="1"/>
</dbReference>
<dbReference type="PANTHER" id="PTHR24305">
    <property type="entry name" value="CYTOCHROME P450"/>
    <property type="match status" value="1"/>
</dbReference>
<dbReference type="EMBL" id="CAJVRC010000839">
    <property type="protein sequence ID" value="CAG8888654.1"/>
    <property type="molecule type" value="Genomic_DNA"/>
</dbReference>
<dbReference type="OrthoDB" id="1470350at2759"/>
<feature type="binding site" description="axial binding residue" evidence="6">
    <location>
        <position position="466"/>
    </location>
    <ligand>
        <name>heme</name>
        <dbReference type="ChEBI" id="CHEBI:30413"/>
    </ligand>
    <ligandPart>
        <name>Fe</name>
        <dbReference type="ChEBI" id="CHEBI:18248"/>
    </ligandPart>
</feature>
<evidence type="ECO:0000313" key="9">
    <source>
        <dbReference type="EMBL" id="CAG8888654.1"/>
    </source>
</evidence>
<dbReference type="InterPro" id="IPR001128">
    <property type="entry name" value="Cyt_P450"/>
</dbReference>
<dbReference type="PRINTS" id="PR00385">
    <property type="entry name" value="P450"/>
</dbReference>
<protein>
    <recommendedName>
        <fullName evidence="11">Cytochrome P450</fullName>
    </recommendedName>
</protein>
<dbReference type="PANTHER" id="PTHR24305:SF166">
    <property type="entry name" value="CYTOCHROME P450 12A4, MITOCHONDRIAL-RELATED"/>
    <property type="match status" value="1"/>
</dbReference>